<name>A0ABS6MYL3_9GAMM</name>
<dbReference type="PROSITE" id="PS51257">
    <property type="entry name" value="PROKAR_LIPOPROTEIN"/>
    <property type="match status" value="1"/>
</dbReference>
<keyword evidence="5" id="KW-1185">Reference proteome</keyword>
<dbReference type="EMBL" id="JAHRGL010000040">
    <property type="protein sequence ID" value="MBV2133870.1"/>
    <property type="molecule type" value="Genomic_DNA"/>
</dbReference>
<evidence type="ECO:0000313" key="5">
    <source>
        <dbReference type="Proteomes" id="UP000813068"/>
    </source>
</evidence>
<dbReference type="RefSeq" id="WP_217682312.1">
    <property type="nucleotide sequence ID" value="NZ_JAHRGL010000040.1"/>
</dbReference>
<evidence type="ECO:0000256" key="2">
    <source>
        <dbReference type="SAM" id="SignalP"/>
    </source>
</evidence>
<sequence>MAVRTPTLLLLVLLSGCQSSNPYTASHLPYPPPPREAAALPVDPGSYPATPRDFGQYRNWQWAAAVDEPLAGIVAAELDQRGLRPATAQSPATLRVHAQQRSVTRQQQVYDDPYFGAGYGYYRHHYGYWGGSGYPLVRTITYRVEEVQVELFDAHSGERVWSGSGEAESGRARDDSLRRAVRQALDGFPPP</sequence>
<proteinExistence type="predicted"/>
<dbReference type="Pfam" id="PF13590">
    <property type="entry name" value="DUF4136"/>
    <property type="match status" value="1"/>
</dbReference>
<evidence type="ECO:0000313" key="4">
    <source>
        <dbReference type="EMBL" id="MBV2133870.1"/>
    </source>
</evidence>
<protein>
    <submittedName>
        <fullName evidence="4">DUF4136 domain-containing protein</fullName>
    </submittedName>
</protein>
<feature type="region of interest" description="Disordered" evidence="1">
    <location>
        <begin position="25"/>
        <end position="45"/>
    </location>
</feature>
<dbReference type="InterPro" id="IPR025411">
    <property type="entry name" value="DUF4136"/>
</dbReference>
<dbReference type="Proteomes" id="UP000813068">
    <property type="component" value="Unassembled WGS sequence"/>
</dbReference>
<evidence type="ECO:0000256" key="1">
    <source>
        <dbReference type="SAM" id="MobiDB-lite"/>
    </source>
</evidence>
<evidence type="ECO:0000259" key="3">
    <source>
        <dbReference type="Pfam" id="PF13590"/>
    </source>
</evidence>
<comment type="caution">
    <text evidence="4">The sequence shown here is derived from an EMBL/GenBank/DDBJ whole genome shotgun (WGS) entry which is preliminary data.</text>
</comment>
<feature type="signal peptide" evidence="2">
    <location>
        <begin position="1"/>
        <end position="25"/>
    </location>
</feature>
<organism evidence="4 5">
    <name type="scientific">Geopseudomonas aromaticivorans</name>
    <dbReference type="NCBI Taxonomy" id="2849492"/>
    <lineage>
        <taxon>Bacteria</taxon>
        <taxon>Pseudomonadati</taxon>
        <taxon>Pseudomonadota</taxon>
        <taxon>Gammaproteobacteria</taxon>
        <taxon>Pseudomonadales</taxon>
        <taxon>Pseudomonadaceae</taxon>
        <taxon>Geopseudomonas</taxon>
    </lineage>
</organism>
<gene>
    <name evidence="4" type="ORF">KRX52_13910</name>
</gene>
<feature type="domain" description="DUF4136" evidence="3">
    <location>
        <begin position="52"/>
        <end position="190"/>
    </location>
</feature>
<feature type="chain" id="PRO_5046268318" evidence="2">
    <location>
        <begin position="26"/>
        <end position="191"/>
    </location>
</feature>
<accession>A0ABS6MYL3</accession>
<keyword evidence="2" id="KW-0732">Signal</keyword>
<reference evidence="4 5" key="1">
    <citation type="submission" date="2021-06" db="EMBL/GenBank/DDBJ databases">
        <title>Differences between aerobic and microaerobic xylene degrading microbial communities.</title>
        <authorList>
            <person name="Banerjee S."/>
            <person name="Tancsics A."/>
        </authorList>
    </citation>
    <scope>NUCLEOTIDE SEQUENCE [LARGE SCALE GENOMIC DNA]</scope>
    <source>
        <strain evidence="4 5">MAP12</strain>
    </source>
</reference>